<reference evidence="2 3" key="1">
    <citation type="submission" date="2016-10" db="EMBL/GenBank/DDBJ databases">
        <authorList>
            <person name="de Groot N.N."/>
        </authorList>
    </citation>
    <scope>NUCLEOTIDE SEQUENCE [LARGE SCALE GENOMIC DNA]</scope>
    <source>
        <strain evidence="2 3">CGMCC 1.6291</strain>
    </source>
</reference>
<evidence type="ECO:0000313" key="2">
    <source>
        <dbReference type="EMBL" id="SEO98318.1"/>
    </source>
</evidence>
<evidence type="ECO:0000256" key="1">
    <source>
        <dbReference type="SAM" id="MobiDB-lite"/>
    </source>
</evidence>
<proteinExistence type="predicted"/>
<dbReference type="OrthoDB" id="5784344at2"/>
<dbReference type="EMBL" id="FOEG01000005">
    <property type="protein sequence ID" value="SEO98318.1"/>
    <property type="molecule type" value="Genomic_DNA"/>
</dbReference>
<sequence>MDQDKRSIEQQQGAGAPASAKSGDPKSWSRRRFGVGAVSASVIMSLHAQPLKAAANCTPSGWVSGNTSLHQELEECGGRTPGYWQNDNHPHHPQGWRETYYEALNSNHGFPGLNGLTGSGTNGEATLLDAVSGPGRQDLGMGDSTLRQVVRFGTAALLNARYPSVSPGYPLSESEVVDIVTQTLMAGEYVTSSGDVLDEEQVHRFLANTMDSPSWGP</sequence>
<name>A0A1H8U6M5_9GAMM</name>
<protein>
    <submittedName>
        <fullName evidence="2">Uncharacterized protein</fullName>
    </submittedName>
</protein>
<gene>
    <name evidence="2" type="ORF">SAMN04488052_105186</name>
</gene>
<evidence type="ECO:0000313" key="3">
    <source>
        <dbReference type="Proteomes" id="UP000199657"/>
    </source>
</evidence>
<feature type="region of interest" description="Disordered" evidence="1">
    <location>
        <begin position="1"/>
        <end position="29"/>
    </location>
</feature>
<organism evidence="2 3">
    <name type="scientific">Aquisalimonas asiatica</name>
    <dbReference type="NCBI Taxonomy" id="406100"/>
    <lineage>
        <taxon>Bacteria</taxon>
        <taxon>Pseudomonadati</taxon>
        <taxon>Pseudomonadota</taxon>
        <taxon>Gammaproteobacteria</taxon>
        <taxon>Chromatiales</taxon>
        <taxon>Ectothiorhodospiraceae</taxon>
        <taxon>Aquisalimonas</taxon>
    </lineage>
</organism>
<keyword evidence="3" id="KW-1185">Reference proteome</keyword>
<accession>A0A1H8U6M5</accession>
<dbReference type="STRING" id="406100.SAMN04488052_105186"/>
<dbReference type="Proteomes" id="UP000199657">
    <property type="component" value="Unassembled WGS sequence"/>
</dbReference>
<dbReference type="AlphaFoldDB" id="A0A1H8U6M5"/>